<dbReference type="InterPro" id="IPR051610">
    <property type="entry name" value="GPI/OXD"/>
</dbReference>
<dbReference type="InterPro" id="IPR011051">
    <property type="entry name" value="RmlC_Cupin_sf"/>
</dbReference>
<proteinExistence type="predicted"/>
<accession>A0A438AJU2</accession>
<comment type="caution">
    <text evidence="3">The sequence shown here is derived from an EMBL/GenBank/DDBJ whole genome shotgun (WGS) entry which is preliminary data.</text>
</comment>
<evidence type="ECO:0000313" key="4">
    <source>
        <dbReference type="Proteomes" id="UP000285908"/>
    </source>
</evidence>
<dbReference type="SUPFAM" id="SSF51182">
    <property type="entry name" value="RmlC-like cupins"/>
    <property type="match status" value="1"/>
</dbReference>
<dbReference type="PANTHER" id="PTHR35848:SF9">
    <property type="entry name" value="SLL1358 PROTEIN"/>
    <property type="match status" value="1"/>
</dbReference>
<feature type="domain" description="Cupin type-2" evidence="2">
    <location>
        <begin position="22"/>
        <end position="96"/>
    </location>
</feature>
<name>A0A438AJU2_9RHOB</name>
<dbReference type="InterPro" id="IPR013096">
    <property type="entry name" value="Cupin_2"/>
</dbReference>
<sequence length="131" mass="14067">MEGREKRALGDVFGLGSFGVNLTRLRPGAVSALLHSHSVQDEFIYVLEGTPTLRQETETGILSTELQAGMCAGFAARGAAHQLVNHGAVDAVYLEIGDRAPGDEVGYPEDDLKAVLIDGAWRFAHRDGTPY</sequence>
<evidence type="ECO:0000256" key="1">
    <source>
        <dbReference type="ARBA" id="ARBA00022723"/>
    </source>
</evidence>
<dbReference type="PANTHER" id="PTHR35848">
    <property type="entry name" value="OXALATE-BINDING PROTEIN"/>
    <property type="match status" value="1"/>
</dbReference>
<gene>
    <name evidence="3" type="ORF">EKE94_05895</name>
</gene>
<dbReference type="GO" id="GO:0046872">
    <property type="term" value="F:metal ion binding"/>
    <property type="evidence" value="ECO:0007669"/>
    <property type="project" value="UniProtKB-KW"/>
</dbReference>
<dbReference type="EMBL" id="RQXX01000002">
    <property type="protein sequence ID" value="RVV99063.1"/>
    <property type="molecule type" value="Genomic_DNA"/>
</dbReference>
<dbReference type="Proteomes" id="UP000285908">
    <property type="component" value="Unassembled WGS sequence"/>
</dbReference>
<organism evidence="3 4">
    <name type="scientific">Mesobaculum littorinae</name>
    <dbReference type="NCBI Taxonomy" id="2486419"/>
    <lineage>
        <taxon>Bacteria</taxon>
        <taxon>Pseudomonadati</taxon>
        <taxon>Pseudomonadota</taxon>
        <taxon>Alphaproteobacteria</taxon>
        <taxon>Rhodobacterales</taxon>
        <taxon>Roseobacteraceae</taxon>
        <taxon>Mesobaculum</taxon>
    </lineage>
</organism>
<evidence type="ECO:0000259" key="2">
    <source>
        <dbReference type="Pfam" id="PF07883"/>
    </source>
</evidence>
<keyword evidence="4" id="KW-1185">Reference proteome</keyword>
<protein>
    <submittedName>
        <fullName evidence="3">Cupin domain-containing protein</fullName>
    </submittedName>
</protein>
<evidence type="ECO:0000313" key="3">
    <source>
        <dbReference type="EMBL" id="RVV99063.1"/>
    </source>
</evidence>
<dbReference type="InterPro" id="IPR014710">
    <property type="entry name" value="RmlC-like_jellyroll"/>
</dbReference>
<dbReference type="Gene3D" id="2.60.120.10">
    <property type="entry name" value="Jelly Rolls"/>
    <property type="match status" value="1"/>
</dbReference>
<dbReference type="CDD" id="cd02224">
    <property type="entry name" value="cupin_SPO2919-like"/>
    <property type="match status" value="1"/>
</dbReference>
<reference evidence="3 4" key="1">
    <citation type="submission" date="2018-11" db="EMBL/GenBank/DDBJ databases">
        <title>Mesobaculum littorinae gen. nov., sp. nov., isolated from Littorina scabra that represents a novel genus of the order Rhodobacteraceae.</title>
        <authorList>
            <person name="Li F."/>
        </authorList>
    </citation>
    <scope>NUCLEOTIDE SEQUENCE [LARGE SCALE GENOMIC DNA]</scope>
    <source>
        <strain evidence="3 4">M0103</strain>
    </source>
</reference>
<dbReference type="AlphaFoldDB" id="A0A438AJU2"/>
<keyword evidence="1" id="KW-0479">Metal-binding</keyword>
<dbReference type="OrthoDB" id="5290459at2"/>
<dbReference type="Pfam" id="PF07883">
    <property type="entry name" value="Cupin_2"/>
    <property type="match status" value="1"/>
</dbReference>